<dbReference type="RefSeq" id="WP_160175905.1">
    <property type="nucleotide sequence ID" value="NZ_JACHBQ010000001.1"/>
</dbReference>
<sequence length="54" mass="5635">MTAGIDRNRGAADPARSTDEARRRKLRVGIIVGGLAFVLVVVALVATVLIFGNG</sequence>
<keyword evidence="2" id="KW-0812">Transmembrane</keyword>
<evidence type="ECO:0000313" key="4">
    <source>
        <dbReference type="Proteomes" id="UP000561726"/>
    </source>
</evidence>
<name>A0A7W8ZY45_9MICO</name>
<proteinExistence type="predicted"/>
<gene>
    <name evidence="3" type="ORF">BJ997_002685</name>
</gene>
<organism evidence="3 4">
    <name type="scientific">Cryobacterium roopkundense</name>
    <dbReference type="NCBI Taxonomy" id="1001240"/>
    <lineage>
        <taxon>Bacteria</taxon>
        <taxon>Bacillati</taxon>
        <taxon>Actinomycetota</taxon>
        <taxon>Actinomycetes</taxon>
        <taxon>Micrococcales</taxon>
        <taxon>Microbacteriaceae</taxon>
        <taxon>Cryobacterium</taxon>
    </lineage>
</organism>
<evidence type="ECO:0000256" key="1">
    <source>
        <dbReference type="SAM" id="MobiDB-lite"/>
    </source>
</evidence>
<protein>
    <submittedName>
        <fullName evidence="3">Uncharacterized protein</fullName>
    </submittedName>
</protein>
<feature type="region of interest" description="Disordered" evidence="1">
    <location>
        <begin position="1"/>
        <end position="21"/>
    </location>
</feature>
<reference evidence="3 4" key="1">
    <citation type="submission" date="2020-08" db="EMBL/GenBank/DDBJ databases">
        <title>Sequencing the genomes of 1000 actinobacteria strains.</title>
        <authorList>
            <person name="Klenk H.-P."/>
        </authorList>
    </citation>
    <scope>NUCLEOTIDE SEQUENCE [LARGE SCALE GENOMIC DNA]</scope>
    <source>
        <strain evidence="3 4">DSM 21065</strain>
    </source>
</reference>
<feature type="transmembrane region" description="Helical" evidence="2">
    <location>
        <begin position="26"/>
        <end position="51"/>
    </location>
</feature>
<accession>A0A7W8ZY45</accession>
<evidence type="ECO:0000313" key="3">
    <source>
        <dbReference type="EMBL" id="MBB5642137.1"/>
    </source>
</evidence>
<keyword evidence="2" id="KW-0472">Membrane</keyword>
<dbReference type="EMBL" id="JACHBQ010000001">
    <property type="protein sequence ID" value="MBB5642137.1"/>
    <property type="molecule type" value="Genomic_DNA"/>
</dbReference>
<comment type="caution">
    <text evidence="3">The sequence shown here is derived from an EMBL/GenBank/DDBJ whole genome shotgun (WGS) entry which is preliminary data.</text>
</comment>
<keyword evidence="2" id="KW-1133">Transmembrane helix</keyword>
<evidence type="ECO:0000256" key="2">
    <source>
        <dbReference type="SAM" id="Phobius"/>
    </source>
</evidence>
<dbReference type="AlphaFoldDB" id="A0A7W8ZY45"/>
<dbReference type="Proteomes" id="UP000561726">
    <property type="component" value="Unassembled WGS sequence"/>
</dbReference>